<evidence type="ECO:0000256" key="6">
    <source>
        <dbReference type="ARBA" id="ARBA00022737"/>
    </source>
</evidence>
<keyword evidence="6" id="KW-0677">Repeat</keyword>
<keyword evidence="4" id="KW-0963">Cytoplasm</keyword>
<reference evidence="14 15" key="2">
    <citation type="journal article" date="2017" name="Genome Biol.">
        <title>New reference genome sequences of hot pepper reveal the massive evolution of plant disease-resistance genes by retroduplication.</title>
        <authorList>
            <person name="Kim S."/>
            <person name="Park J."/>
            <person name="Yeom S.I."/>
            <person name="Kim Y.M."/>
            <person name="Seo E."/>
            <person name="Kim K.T."/>
            <person name="Kim M.S."/>
            <person name="Lee J.M."/>
            <person name="Cheong K."/>
            <person name="Shin H.S."/>
            <person name="Kim S.B."/>
            <person name="Han K."/>
            <person name="Lee J."/>
            <person name="Park M."/>
            <person name="Lee H.A."/>
            <person name="Lee H.Y."/>
            <person name="Lee Y."/>
            <person name="Oh S."/>
            <person name="Lee J.H."/>
            <person name="Choi E."/>
            <person name="Choi E."/>
            <person name="Lee S.E."/>
            <person name="Jeon J."/>
            <person name="Kim H."/>
            <person name="Choi G."/>
            <person name="Song H."/>
            <person name="Lee J."/>
            <person name="Lee S.C."/>
            <person name="Kwon J.K."/>
            <person name="Lee H.Y."/>
            <person name="Koo N."/>
            <person name="Hong Y."/>
            <person name="Kim R.W."/>
            <person name="Kang W.H."/>
            <person name="Huh J.H."/>
            <person name="Kang B.C."/>
            <person name="Yang T.J."/>
            <person name="Lee Y.H."/>
            <person name="Bennetzen J.L."/>
            <person name="Choi D."/>
        </authorList>
    </citation>
    <scope>NUCLEOTIDE SEQUENCE [LARGE SCALE GENOMIC DNA]</scope>
    <source>
        <strain evidence="15">cv. CM334</strain>
    </source>
</reference>
<evidence type="ECO:0000256" key="10">
    <source>
        <dbReference type="ARBA" id="ARBA00023054"/>
    </source>
</evidence>
<keyword evidence="9" id="KW-0067">ATP-binding</keyword>
<dbReference type="Gene3D" id="1.20.5.4130">
    <property type="match status" value="1"/>
</dbReference>
<evidence type="ECO:0000259" key="12">
    <source>
        <dbReference type="Pfam" id="PF00931"/>
    </source>
</evidence>
<dbReference type="InterPro" id="IPR002182">
    <property type="entry name" value="NB-ARC"/>
</dbReference>
<dbReference type="GO" id="GO:0043531">
    <property type="term" value="F:ADP binding"/>
    <property type="evidence" value="ECO:0007669"/>
    <property type="project" value="InterPro"/>
</dbReference>
<evidence type="ECO:0000256" key="8">
    <source>
        <dbReference type="ARBA" id="ARBA00022821"/>
    </source>
</evidence>
<dbReference type="InterPro" id="IPR036388">
    <property type="entry name" value="WH-like_DNA-bd_sf"/>
</dbReference>
<keyword evidence="11" id="KW-0472">Membrane</keyword>
<keyword evidence="5" id="KW-0433">Leucine-rich repeat</keyword>
<dbReference type="SUPFAM" id="SSF52058">
    <property type="entry name" value="L domain-like"/>
    <property type="match status" value="1"/>
</dbReference>
<dbReference type="SUPFAM" id="SSF52540">
    <property type="entry name" value="P-loop containing nucleoside triphosphate hydrolases"/>
    <property type="match status" value="1"/>
</dbReference>
<dbReference type="PANTHER" id="PTHR23155">
    <property type="entry name" value="DISEASE RESISTANCE PROTEIN RP"/>
    <property type="match status" value="1"/>
</dbReference>
<dbReference type="Gene3D" id="1.10.10.10">
    <property type="entry name" value="Winged helix-like DNA-binding domain superfamily/Winged helix DNA-binding domain"/>
    <property type="match status" value="1"/>
</dbReference>
<dbReference type="GO" id="GO:0005524">
    <property type="term" value="F:ATP binding"/>
    <property type="evidence" value="ECO:0007669"/>
    <property type="project" value="UniProtKB-KW"/>
</dbReference>
<keyword evidence="7" id="KW-0547">Nucleotide-binding</keyword>
<dbReference type="PRINTS" id="PR00364">
    <property type="entry name" value="DISEASERSIST"/>
</dbReference>
<sequence>MLMHGQNFFGHLDGTIVAPPTALTENNENTPNPAYSKWFRQDQLVQNAILASVKSTLASTAATTKMANKAWESVHIAFANKSHTGIISLQDQLARITKDSRKIRRFDPEKIKSLEEKIRVVANDVEDLVELKICRIIKDLSWISGLARIVLHRKLMSIVVKIETTKKEVMEIVSDFSTSSTRDADDVDQILELSTSNSMLQNLEDDIVQGLDEDLEIIVKRLIGPPSDLGIVTISGMGGIGKTTLARKAHDHLAIRYHFDIRVWVTISQEFRHRNVLLDALHCISKQTNIVFERDYYKTSVDELADRVQKRLKGRRYIIVIDDIWSKDVWDSIQGIFPDSKCRSRILLTTRETEVFGPKHDHPFELETIGKRIAGKCQGLTLTISVIAGHLTKTAMTLENWKDVAQTLSEIVATHPNKCLGVLGLSYHHLPNQLKPCFLSMGGFPEDFQVDVWRLIQLWIAEGFIRTSGSGKSMEEMAEDYLNDLISRNLIMVWRKIFNDLQNLQTIIVHAQRDNAITLPWSIWMMKNLTLIHLGGPSYLPRPRRERSILNKHHVATMSNLKVLSLLCSTSCTNEVFSGIPNLKRLIVHHTTSSSIEGRANRLIDMSNLTKLEALKCVSHAAWPLMSHQEVCFPNIA</sequence>
<proteinExistence type="inferred from homology"/>
<keyword evidence="10" id="KW-0175">Coiled coil</keyword>
<feature type="domain" description="NB-ARC" evidence="12">
    <location>
        <begin position="213"/>
        <end position="361"/>
    </location>
</feature>
<evidence type="ECO:0008006" key="16">
    <source>
        <dbReference type="Google" id="ProtNLM"/>
    </source>
</evidence>
<comment type="subcellular location">
    <subcellularLocation>
        <location evidence="2">Cytoplasm</location>
    </subcellularLocation>
    <subcellularLocation>
        <location evidence="1">Membrane</location>
        <topology evidence="1">Peripheral membrane protein</topology>
    </subcellularLocation>
</comment>
<dbReference type="Pfam" id="PF00931">
    <property type="entry name" value="NB-ARC"/>
    <property type="match status" value="1"/>
</dbReference>
<dbReference type="PANTHER" id="PTHR23155:SF1152">
    <property type="entry name" value="AAA+ ATPASE DOMAIN-CONTAINING PROTEIN"/>
    <property type="match status" value="1"/>
</dbReference>
<evidence type="ECO:0000256" key="11">
    <source>
        <dbReference type="ARBA" id="ARBA00023136"/>
    </source>
</evidence>
<evidence type="ECO:0000256" key="5">
    <source>
        <dbReference type="ARBA" id="ARBA00022614"/>
    </source>
</evidence>
<reference evidence="14 15" key="1">
    <citation type="journal article" date="2014" name="Nat. Genet.">
        <title>Genome sequence of the hot pepper provides insights into the evolution of pungency in Capsicum species.</title>
        <authorList>
            <person name="Kim S."/>
            <person name="Park M."/>
            <person name="Yeom S.I."/>
            <person name="Kim Y.M."/>
            <person name="Lee J.M."/>
            <person name="Lee H.A."/>
            <person name="Seo E."/>
            <person name="Choi J."/>
            <person name="Cheong K."/>
            <person name="Kim K.T."/>
            <person name="Jung K."/>
            <person name="Lee G.W."/>
            <person name="Oh S.K."/>
            <person name="Bae C."/>
            <person name="Kim S.B."/>
            <person name="Lee H.Y."/>
            <person name="Kim S.Y."/>
            <person name="Kim M.S."/>
            <person name="Kang B.C."/>
            <person name="Jo Y.D."/>
            <person name="Yang H.B."/>
            <person name="Jeong H.J."/>
            <person name="Kang W.H."/>
            <person name="Kwon J.K."/>
            <person name="Shin C."/>
            <person name="Lim J.Y."/>
            <person name="Park J.H."/>
            <person name="Huh J.H."/>
            <person name="Kim J.S."/>
            <person name="Kim B.D."/>
            <person name="Cohen O."/>
            <person name="Paran I."/>
            <person name="Suh M.C."/>
            <person name="Lee S.B."/>
            <person name="Kim Y.K."/>
            <person name="Shin Y."/>
            <person name="Noh S.J."/>
            <person name="Park J."/>
            <person name="Seo Y.S."/>
            <person name="Kwon S.Y."/>
            <person name="Kim H.A."/>
            <person name="Park J.M."/>
            <person name="Kim H.J."/>
            <person name="Choi S.B."/>
            <person name="Bosland P.W."/>
            <person name="Reeves G."/>
            <person name="Jo S.H."/>
            <person name="Lee B.W."/>
            <person name="Cho H.T."/>
            <person name="Choi H.S."/>
            <person name="Lee M.S."/>
            <person name="Yu Y."/>
            <person name="Do Choi Y."/>
            <person name="Park B.S."/>
            <person name="van Deynze A."/>
            <person name="Ashrafi H."/>
            <person name="Hill T."/>
            <person name="Kim W.T."/>
            <person name="Pai H.S."/>
            <person name="Ahn H.K."/>
            <person name="Yeam I."/>
            <person name="Giovannoni J.J."/>
            <person name="Rose J.K."/>
            <person name="Sorensen I."/>
            <person name="Lee S.J."/>
            <person name="Kim R.W."/>
            <person name="Choi I.Y."/>
            <person name="Choi B.S."/>
            <person name="Lim J.S."/>
            <person name="Lee Y.H."/>
            <person name="Choi D."/>
        </authorList>
    </citation>
    <scope>NUCLEOTIDE SEQUENCE [LARGE SCALE GENOMIC DNA]</scope>
    <source>
        <strain evidence="15">cv. CM334</strain>
    </source>
</reference>
<dbReference type="GO" id="GO:0005737">
    <property type="term" value="C:cytoplasm"/>
    <property type="evidence" value="ECO:0007669"/>
    <property type="project" value="UniProtKB-SubCell"/>
</dbReference>
<dbReference type="GO" id="GO:0051607">
    <property type="term" value="P:defense response to virus"/>
    <property type="evidence" value="ECO:0007669"/>
    <property type="project" value="UniProtKB-ARBA"/>
</dbReference>
<dbReference type="Gene3D" id="3.40.50.300">
    <property type="entry name" value="P-loop containing nucleotide triphosphate hydrolases"/>
    <property type="match status" value="1"/>
</dbReference>
<keyword evidence="15" id="KW-1185">Reference proteome</keyword>
<dbReference type="Gramene" id="PHT80929">
    <property type="protein sequence ID" value="PHT80929"/>
    <property type="gene ID" value="T459_13944"/>
</dbReference>
<dbReference type="Pfam" id="PF23559">
    <property type="entry name" value="WHD_DRP"/>
    <property type="match status" value="1"/>
</dbReference>
<dbReference type="Gene3D" id="1.10.8.430">
    <property type="entry name" value="Helical domain of apoptotic protease-activating factors"/>
    <property type="match status" value="1"/>
</dbReference>
<dbReference type="InterPro" id="IPR042197">
    <property type="entry name" value="Apaf_helical"/>
</dbReference>
<name>A0A2G2ZFY8_CAPAN</name>
<dbReference type="InterPro" id="IPR058922">
    <property type="entry name" value="WHD_DRP"/>
</dbReference>
<dbReference type="Proteomes" id="UP000222542">
    <property type="component" value="Unassembled WGS sequence"/>
</dbReference>
<comment type="caution">
    <text evidence="14">The sequence shown here is derived from an EMBL/GenBank/DDBJ whole genome shotgun (WGS) entry which is preliminary data.</text>
</comment>
<gene>
    <name evidence="14" type="ORF">T459_13944</name>
</gene>
<organism evidence="14 15">
    <name type="scientific">Capsicum annuum</name>
    <name type="common">Capsicum pepper</name>
    <dbReference type="NCBI Taxonomy" id="4072"/>
    <lineage>
        <taxon>Eukaryota</taxon>
        <taxon>Viridiplantae</taxon>
        <taxon>Streptophyta</taxon>
        <taxon>Embryophyta</taxon>
        <taxon>Tracheophyta</taxon>
        <taxon>Spermatophyta</taxon>
        <taxon>Magnoliopsida</taxon>
        <taxon>eudicotyledons</taxon>
        <taxon>Gunneridae</taxon>
        <taxon>Pentapetalae</taxon>
        <taxon>asterids</taxon>
        <taxon>lamiids</taxon>
        <taxon>Solanales</taxon>
        <taxon>Solanaceae</taxon>
        <taxon>Solanoideae</taxon>
        <taxon>Capsiceae</taxon>
        <taxon>Capsicum</taxon>
    </lineage>
</organism>
<dbReference type="FunFam" id="3.40.50.300:FF:001091">
    <property type="entry name" value="Probable disease resistance protein At1g61300"/>
    <property type="match status" value="1"/>
</dbReference>
<feature type="domain" description="Disease resistance protein winged helix" evidence="13">
    <location>
        <begin position="444"/>
        <end position="494"/>
    </location>
</feature>
<evidence type="ECO:0000256" key="7">
    <source>
        <dbReference type="ARBA" id="ARBA00022741"/>
    </source>
</evidence>
<evidence type="ECO:0000256" key="3">
    <source>
        <dbReference type="ARBA" id="ARBA00008894"/>
    </source>
</evidence>
<accession>A0A2G2ZFY8</accession>
<dbReference type="FunFam" id="1.10.10.10:FF:000322">
    <property type="entry name" value="Probable disease resistance protein At1g63360"/>
    <property type="match status" value="1"/>
</dbReference>
<comment type="similarity">
    <text evidence="3">Belongs to the disease resistance NB-LRR family.</text>
</comment>
<evidence type="ECO:0000256" key="1">
    <source>
        <dbReference type="ARBA" id="ARBA00004170"/>
    </source>
</evidence>
<dbReference type="InterPro" id="IPR044974">
    <property type="entry name" value="Disease_R_plants"/>
</dbReference>
<protein>
    <recommendedName>
        <fullName evidence="16">NB-ARC domain-containing protein</fullName>
    </recommendedName>
</protein>
<evidence type="ECO:0000259" key="13">
    <source>
        <dbReference type="Pfam" id="PF23559"/>
    </source>
</evidence>
<evidence type="ECO:0000313" key="15">
    <source>
        <dbReference type="Proteomes" id="UP000222542"/>
    </source>
</evidence>
<dbReference type="InterPro" id="IPR027417">
    <property type="entry name" value="P-loop_NTPase"/>
</dbReference>
<dbReference type="EMBL" id="AYRZ02000005">
    <property type="protein sequence ID" value="PHT80929.1"/>
    <property type="molecule type" value="Genomic_DNA"/>
</dbReference>
<evidence type="ECO:0000256" key="9">
    <source>
        <dbReference type="ARBA" id="ARBA00022840"/>
    </source>
</evidence>
<dbReference type="GO" id="GO:0016020">
    <property type="term" value="C:membrane"/>
    <property type="evidence" value="ECO:0007669"/>
    <property type="project" value="UniProtKB-SubCell"/>
</dbReference>
<evidence type="ECO:0000313" key="14">
    <source>
        <dbReference type="EMBL" id="PHT80929.1"/>
    </source>
</evidence>
<evidence type="ECO:0000256" key="2">
    <source>
        <dbReference type="ARBA" id="ARBA00004496"/>
    </source>
</evidence>
<keyword evidence="8" id="KW-0611">Plant defense</keyword>
<dbReference type="AlphaFoldDB" id="A0A2G2ZFY8"/>
<evidence type="ECO:0000256" key="4">
    <source>
        <dbReference type="ARBA" id="ARBA00022490"/>
    </source>
</evidence>